<sequence length="58" mass="6567">RITSSRQRNKGKAPMVASSSQEVPGEEVEQVAQLRFGHGKMETYYTSFKEKYTITVEA</sequence>
<protein>
    <submittedName>
        <fullName evidence="2">Uncharacterized protein</fullName>
    </submittedName>
</protein>
<keyword evidence="3" id="KW-1185">Reference proteome</keyword>
<dbReference type="Proteomes" id="UP000823775">
    <property type="component" value="Unassembled WGS sequence"/>
</dbReference>
<accession>A0ABS8TIG7</accession>
<name>A0ABS8TIG7_DATST</name>
<reference evidence="2 3" key="1">
    <citation type="journal article" date="2021" name="BMC Genomics">
        <title>Datura genome reveals duplications of psychoactive alkaloid biosynthetic genes and high mutation rate following tissue culture.</title>
        <authorList>
            <person name="Rajewski A."/>
            <person name="Carter-House D."/>
            <person name="Stajich J."/>
            <person name="Litt A."/>
        </authorList>
    </citation>
    <scope>NUCLEOTIDE SEQUENCE [LARGE SCALE GENOMIC DNA]</scope>
    <source>
        <strain evidence="2">AR-01</strain>
    </source>
</reference>
<organism evidence="2 3">
    <name type="scientific">Datura stramonium</name>
    <name type="common">Jimsonweed</name>
    <name type="synonym">Common thornapple</name>
    <dbReference type="NCBI Taxonomy" id="4076"/>
    <lineage>
        <taxon>Eukaryota</taxon>
        <taxon>Viridiplantae</taxon>
        <taxon>Streptophyta</taxon>
        <taxon>Embryophyta</taxon>
        <taxon>Tracheophyta</taxon>
        <taxon>Spermatophyta</taxon>
        <taxon>Magnoliopsida</taxon>
        <taxon>eudicotyledons</taxon>
        <taxon>Gunneridae</taxon>
        <taxon>Pentapetalae</taxon>
        <taxon>asterids</taxon>
        <taxon>lamiids</taxon>
        <taxon>Solanales</taxon>
        <taxon>Solanaceae</taxon>
        <taxon>Solanoideae</taxon>
        <taxon>Datureae</taxon>
        <taxon>Datura</taxon>
    </lineage>
</organism>
<feature type="region of interest" description="Disordered" evidence="1">
    <location>
        <begin position="1"/>
        <end position="26"/>
    </location>
</feature>
<proteinExistence type="predicted"/>
<evidence type="ECO:0000313" key="3">
    <source>
        <dbReference type="Proteomes" id="UP000823775"/>
    </source>
</evidence>
<evidence type="ECO:0000313" key="2">
    <source>
        <dbReference type="EMBL" id="MCD7470641.1"/>
    </source>
</evidence>
<comment type="caution">
    <text evidence="2">The sequence shown here is derived from an EMBL/GenBank/DDBJ whole genome shotgun (WGS) entry which is preliminary data.</text>
</comment>
<feature type="non-terminal residue" evidence="2">
    <location>
        <position position="1"/>
    </location>
</feature>
<gene>
    <name evidence="2" type="ORF">HAX54_010647</name>
</gene>
<evidence type="ECO:0000256" key="1">
    <source>
        <dbReference type="SAM" id="MobiDB-lite"/>
    </source>
</evidence>
<dbReference type="EMBL" id="JACEIK010001590">
    <property type="protein sequence ID" value="MCD7470641.1"/>
    <property type="molecule type" value="Genomic_DNA"/>
</dbReference>